<accession>R7QIG7</accession>
<dbReference type="Gramene" id="CDF37528">
    <property type="protein sequence ID" value="CDF37528"/>
    <property type="gene ID" value="CHC_T00005750001"/>
</dbReference>
<evidence type="ECO:0000313" key="3">
    <source>
        <dbReference type="Proteomes" id="UP000012073"/>
    </source>
</evidence>
<organism evidence="2 3">
    <name type="scientific">Chondrus crispus</name>
    <name type="common">Carrageen Irish moss</name>
    <name type="synonym">Polymorpha crispa</name>
    <dbReference type="NCBI Taxonomy" id="2769"/>
    <lineage>
        <taxon>Eukaryota</taxon>
        <taxon>Rhodophyta</taxon>
        <taxon>Florideophyceae</taxon>
        <taxon>Rhodymeniophycidae</taxon>
        <taxon>Gigartinales</taxon>
        <taxon>Gigartinaceae</taxon>
        <taxon>Chondrus</taxon>
    </lineage>
</organism>
<feature type="region of interest" description="Disordered" evidence="1">
    <location>
        <begin position="199"/>
        <end position="221"/>
    </location>
</feature>
<sequence length="221" mass="24518">MQRTLQLAGAFYRARPVKQAGATMARGRNLACAASPRDGAPPARKAGEIMGMAANKATRFVYLRTLPLVKQPELEGQVDEVAGRIEDMTARLCEKHGGALVDERSAVHLHTAALAIATHRVLEPRIRDEWRLGNVIRAGYGAKLVPARDATEADRKAVRVTERLRPDFWVVRAALWMSFNRMKAIRKMTSNMARDFGQSFETTSTDRHGDEGETHSLLVSK</sequence>
<dbReference type="STRING" id="2769.R7QIG7"/>
<dbReference type="EMBL" id="HG001848">
    <property type="protein sequence ID" value="CDF37528.1"/>
    <property type="molecule type" value="Genomic_DNA"/>
</dbReference>
<evidence type="ECO:0000313" key="2">
    <source>
        <dbReference type="EMBL" id="CDF37528.1"/>
    </source>
</evidence>
<dbReference type="GeneID" id="17325113"/>
<keyword evidence="3" id="KW-1185">Reference proteome</keyword>
<feature type="compositionally biased region" description="Basic and acidic residues" evidence="1">
    <location>
        <begin position="204"/>
        <end position="214"/>
    </location>
</feature>
<name>R7QIG7_CHOCR</name>
<protein>
    <submittedName>
        <fullName evidence="2">Uncharacterized protein</fullName>
    </submittedName>
</protein>
<dbReference type="RefSeq" id="XP_005717399.1">
    <property type="nucleotide sequence ID" value="XM_005717342.1"/>
</dbReference>
<dbReference type="Proteomes" id="UP000012073">
    <property type="component" value="Unassembled WGS sequence"/>
</dbReference>
<dbReference type="KEGG" id="ccp:CHC_T00005750001"/>
<proteinExistence type="predicted"/>
<gene>
    <name evidence="2" type="ORF">CHC_T00005750001</name>
</gene>
<dbReference type="AlphaFoldDB" id="R7QIG7"/>
<reference evidence="3" key="1">
    <citation type="journal article" date="2013" name="Proc. Natl. Acad. Sci. U.S.A.">
        <title>Genome structure and metabolic features in the red seaweed Chondrus crispus shed light on evolution of the Archaeplastida.</title>
        <authorList>
            <person name="Collen J."/>
            <person name="Porcel B."/>
            <person name="Carre W."/>
            <person name="Ball S.G."/>
            <person name="Chaparro C."/>
            <person name="Tonon T."/>
            <person name="Barbeyron T."/>
            <person name="Michel G."/>
            <person name="Noel B."/>
            <person name="Valentin K."/>
            <person name="Elias M."/>
            <person name="Artiguenave F."/>
            <person name="Arun A."/>
            <person name="Aury J.M."/>
            <person name="Barbosa-Neto J.F."/>
            <person name="Bothwell J.H."/>
            <person name="Bouget F.Y."/>
            <person name="Brillet L."/>
            <person name="Cabello-Hurtado F."/>
            <person name="Capella-Gutierrez S."/>
            <person name="Charrier B."/>
            <person name="Cladiere L."/>
            <person name="Cock J.M."/>
            <person name="Coelho S.M."/>
            <person name="Colleoni C."/>
            <person name="Czjzek M."/>
            <person name="Da Silva C."/>
            <person name="Delage L."/>
            <person name="Denoeud F."/>
            <person name="Deschamps P."/>
            <person name="Dittami S.M."/>
            <person name="Gabaldon T."/>
            <person name="Gachon C.M."/>
            <person name="Groisillier A."/>
            <person name="Herve C."/>
            <person name="Jabbari K."/>
            <person name="Katinka M."/>
            <person name="Kloareg B."/>
            <person name="Kowalczyk N."/>
            <person name="Labadie K."/>
            <person name="Leblanc C."/>
            <person name="Lopez P.J."/>
            <person name="McLachlan D.H."/>
            <person name="Meslet-Cladiere L."/>
            <person name="Moustafa A."/>
            <person name="Nehr Z."/>
            <person name="Nyvall Collen P."/>
            <person name="Panaud O."/>
            <person name="Partensky F."/>
            <person name="Poulain J."/>
            <person name="Rensing S.A."/>
            <person name="Rousvoal S."/>
            <person name="Samson G."/>
            <person name="Symeonidi A."/>
            <person name="Weissenbach J."/>
            <person name="Zambounis A."/>
            <person name="Wincker P."/>
            <person name="Boyen C."/>
        </authorList>
    </citation>
    <scope>NUCLEOTIDE SEQUENCE [LARGE SCALE GENOMIC DNA]</scope>
    <source>
        <strain evidence="3">cv. Stackhouse</strain>
    </source>
</reference>
<evidence type="ECO:0000256" key="1">
    <source>
        <dbReference type="SAM" id="MobiDB-lite"/>
    </source>
</evidence>
<dbReference type="OrthoDB" id="4402at2759"/>